<dbReference type="AlphaFoldDB" id="A0A232LSS2"/>
<dbReference type="GO" id="GO:0015031">
    <property type="term" value="P:protein transport"/>
    <property type="evidence" value="ECO:0007669"/>
    <property type="project" value="InterPro"/>
</dbReference>
<dbReference type="SMART" id="SM00177">
    <property type="entry name" value="ARF"/>
    <property type="match status" value="1"/>
</dbReference>
<gene>
    <name evidence="6" type="ORF">Egran_05055</name>
</gene>
<dbReference type="PANTHER" id="PTHR45732:SF7">
    <property type="entry name" value="ADP-RIBOSYLATION FACTOR-LIKE PROTEIN 8"/>
    <property type="match status" value="1"/>
</dbReference>
<keyword evidence="5" id="KW-0479">Metal-binding</keyword>
<reference evidence="6 7" key="1">
    <citation type="journal article" date="2015" name="Environ. Microbiol.">
        <title>Metagenome sequence of Elaphomyces granulatus from sporocarp tissue reveals Ascomycota ectomycorrhizal fingerprints of genome expansion and a Proteobacteria-rich microbiome.</title>
        <authorList>
            <person name="Quandt C.A."/>
            <person name="Kohler A."/>
            <person name="Hesse C.N."/>
            <person name="Sharpton T.J."/>
            <person name="Martin F."/>
            <person name="Spatafora J.W."/>
        </authorList>
    </citation>
    <scope>NUCLEOTIDE SEQUENCE [LARGE SCALE GENOMIC DNA]</scope>
    <source>
        <strain evidence="6 7">OSC145934</strain>
    </source>
</reference>
<evidence type="ECO:0000313" key="7">
    <source>
        <dbReference type="Proteomes" id="UP000243515"/>
    </source>
</evidence>
<dbReference type="InterPro" id="IPR044154">
    <property type="entry name" value="Arl8a/8b"/>
</dbReference>
<dbReference type="InterPro" id="IPR006689">
    <property type="entry name" value="Small_GTPase_ARF/SAR"/>
</dbReference>
<dbReference type="PROSITE" id="PS51422">
    <property type="entry name" value="SAR1"/>
    <property type="match status" value="1"/>
</dbReference>
<evidence type="ECO:0000256" key="3">
    <source>
        <dbReference type="ARBA" id="ARBA00023134"/>
    </source>
</evidence>
<feature type="binding site" evidence="4">
    <location>
        <begin position="129"/>
        <end position="136"/>
    </location>
    <ligand>
        <name>GTP</name>
        <dbReference type="ChEBI" id="CHEBI:37565"/>
    </ligand>
</feature>
<dbReference type="SMART" id="SM00175">
    <property type="entry name" value="RAB"/>
    <property type="match status" value="1"/>
</dbReference>
<evidence type="ECO:0008006" key="8">
    <source>
        <dbReference type="Google" id="ProtNLM"/>
    </source>
</evidence>
<keyword evidence="3 4" id="KW-0342">GTP-binding</keyword>
<dbReference type="Gene3D" id="3.40.50.300">
    <property type="entry name" value="P-loop containing nucleotide triphosphate hydrolases"/>
    <property type="match status" value="1"/>
</dbReference>
<accession>A0A232LSS2</accession>
<evidence type="ECO:0000256" key="1">
    <source>
        <dbReference type="ARBA" id="ARBA00010290"/>
    </source>
</evidence>
<dbReference type="PROSITE" id="PS51419">
    <property type="entry name" value="RAB"/>
    <property type="match status" value="1"/>
</dbReference>
<dbReference type="PROSITE" id="PS51417">
    <property type="entry name" value="ARF"/>
    <property type="match status" value="1"/>
</dbReference>
<feature type="binding site" evidence="4">
    <location>
        <position position="176"/>
    </location>
    <ligand>
        <name>GTP</name>
        <dbReference type="ChEBI" id="CHEBI:37565"/>
    </ligand>
</feature>
<dbReference type="InterPro" id="IPR027417">
    <property type="entry name" value="P-loop_NTPase"/>
</dbReference>
<dbReference type="PRINTS" id="PR00328">
    <property type="entry name" value="SAR1GTPBP"/>
</dbReference>
<dbReference type="SMART" id="SM00178">
    <property type="entry name" value="SAR"/>
    <property type="match status" value="1"/>
</dbReference>
<evidence type="ECO:0000256" key="4">
    <source>
        <dbReference type="PIRSR" id="PIRSR606689-1"/>
    </source>
</evidence>
<dbReference type="InterPro" id="IPR005225">
    <property type="entry name" value="Small_GTP-bd"/>
</dbReference>
<feature type="binding site" evidence="4">
    <location>
        <begin position="232"/>
        <end position="235"/>
    </location>
    <ligand>
        <name>GTP</name>
        <dbReference type="ChEBI" id="CHEBI:37565"/>
    </ligand>
</feature>
<dbReference type="CDD" id="cd04159">
    <property type="entry name" value="Arl10_like"/>
    <property type="match status" value="1"/>
</dbReference>
<evidence type="ECO:0000256" key="5">
    <source>
        <dbReference type="PIRSR" id="PIRSR606689-2"/>
    </source>
</evidence>
<protein>
    <recommendedName>
        <fullName evidence="8">ADP-ribosylation factor-like protein 8B</fullName>
    </recommendedName>
</protein>
<evidence type="ECO:0000313" key="6">
    <source>
        <dbReference type="EMBL" id="OXV07176.1"/>
    </source>
</evidence>
<dbReference type="FunFam" id="3.40.50.300:FF:001015">
    <property type="entry name" value="ADP-ribosylation factor-like protein 8B"/>
    <property type="match status" value="1"/>
</dbReference>
<feature type="binding site" evidence="5">
    <location>
        <position position="154"/>
    </location>
    <ligand>
        <name>Mg(2+)</name>
        <dbReference type="ChEBI" id="CHEBI:18420"/>
    </ligand>
</feature>
<name>A0A232LSS2_9EURO</name>
<dbReference type="GO" id="GO:0005525">
    <property type="term" value="F:GTP binding"/>
    <property type="evidence" value="ECO:0007669"/>
    <property type="project" value="UniProtKB-KW"/>
</dbReference>
<dbReference type="OrthoDB" id="2011769at2759"/>
<dbReference type="Pfam" id="PF00025">
    <property type="entry name" value="Arf"/>
    <property type="match status" value="1"/>
</dbReference>
<evidence type="ECO:0000256" key="2">
    <source>
        <dbReference type="ARBA" id="ARBA00022741"/>
    </source>
</evidence>
<dbReference type="SUPFAM" id="SSF52540">
    <property type="entry name" value="P-loop containing nucleoside triphosphate hydrolases"/>
    <property type="match status" value="1"/>
</dbReference>
<keyword evidence="2 4" id="KW-0547">Nucleotide-binding</keyword>
<comment type="similarity">
    <text evidence="1">Belongs to the small GTPase superfamily. Arf family.</text>
</comment>
<dbReference type="GO" id="GO:0003924">
    <property type="term" value="F:GTPase activity"/>
    <property type="evidence" value="ECO:0007669"/>
    <property type="project" value="InterPro"/>
</dbReference>
<proteinExistence type="inferred from homology"/>
<comment type="caution">
    <text evidence="6">The sequence shown here is derived from an EMBL/GenBank/DDBJ whole genome shotgun (WGS) entry which is preliminary data.</text>
</comment>
<sequence>MIVTDLPRPTPLVCGLPSNCYFCVSFNCPTPPLIVIRFPSTLYPLVSSGLPPEVFTLLPIEKSVNTIWDQSPSCALSFASRLRPTPTQTHLIFSSHHQISVIMAGFFRSIYDWLLRMFWATEMDVTMIGLQNAGKSSLLRVLAGGEFTVDSIPTIGFNTKRVQKGHVTLKCWDLGGQPRFRPMWERYCCGVNAIVYIVDAADKAALPVATEELHELLSRPTLAGIPLLVLGNKSDLPDKLSVDELIDTMELRSITRREVSCYGISAKEETNLEAVLRWLIGKATETSILRS</sequence>
<dbReference type="GO" id="GO:0046872">
    <property type="term" value="F:metal ion binding"/>
    <property type="evidence" value="ECO:0007669"/>
    <property type="project" value="UniProtKB-KW"/>
</dbReference>
<dbReference type="Proteomes" id="UP000243515">
    <property type="component" value="Unassembled WGS sequence"/>
</dbReference>
<feature type="binding site" evidence="5">
    <location>
        <position position="136"/>
    </location>
    <ligand>
        <name>Mg(2+)</name>
        <dbReference type="ChEBI" id="CHEBI:18420"/>
    </ligand>
</feature>
<dbReference type="GO" id="GO:0098852">
    <property type="term" value="C:lytic vacuole membrane"/>
    <property type="evidence" value="ECO:0007669"/>
    <property type="project" value="TreeGrafter"/>
</dbReference>
<dbReference type="PANTHER" id="PTHR45732">
    <property type="entry name" value="ADP-RIBOSYLATION FACTOR-LIKE PROTEIN 8"/>
    <property type="match status" value="1"/>
</dbReference>
<dbReference type="EMBL" id="NPHW01005032">
    <property type="protein sequence ID" value="OXV07176.1"/>
    <property type="molecule type" value="Genomic_DNA"/>
</dbReference>
<keyword evidence="5" id="KW-0460">Magnesium</keyword>
<organism evidence="6 7">
    <name type="scientific">Elaphomyces granulatus</name>
    <dbReference type="NCBI Taxonomy" id="519963"/>
    <lineage>
        <taxon>Eukaryota</taxon>
        <taxon>Fungi</taxon>
        <taxon>Dikarya</taxon>
        <taxon>Ascomycota</taxon>
        <taxon>Pezizomycotina</taxon>
        <taxon>Eurotiomycetes</taxon>
        <taxon>Eurotiomycetidae</taxon>
        <taxon>Eurotiales</taxon>
        <taxon>Elaphomycetaceae</taxon>
        <taxon>Elaphomyces</taxon>
    </lineage>
</organism>
<dbReference type="NCBIfam" id="TIGR00231">
    <property type="entry name" value="small_GTP"/>
    <property type="match status" value="1"/>
</dbReference>
<keyword evidence="7" id="KW-1185">Reference proteome</keyword>